<name>A0AAD3T5E4_NEPGR</name>
<evidence type="ECO:0000256" key="1">
    <source>
        <dbReference type="ARBA" id="ARBA00008668"/>
    </source>
</evidence>
<dbReference type="PANTHER" id="PTHR46020">
    <property type="entry name" value="OSJNBB0059K02.9 PROTEIN"/>
    <property type="match status" value="1"/>
</dbReference>
<keyword evidence="3" id="KW-0442">Lipid degradation</keyword>
<dbReference type="GO" id="GO:0016042">
    <property type="term" value="P:lipid catabolic process"/>
    <property type="evidence" value="ECO:0007669"/>
    <property type="project" value="UniProtKB-KW"/>
</dbReference>
<reference evidence="6" key="1">
    <citation type="submission" date="2023-05" db="EMBL/GenBank/DDBJ databases">
        <title>Nepenthes gracilis genome sequencing.</title>
        <authorList>
            <person name="Fukushima K."/>
        </authorList>
    </citation>
    <scope>NUCLEOTIDE SEQUENCE</scope>
    <source>
        <strain evidence="6">SING2019-196</strain>
    </source>
</reference>
<feature type="chain" id="PRO_5042047263" description="GDSL esterase/lipase" evidence="5">
    <location>
        <begin position="29"/>
        <end position="623"/>
    </location>
</feature>
<dbReference type="GO" id="GO:0016788">
    <property type="term" value="F:hydrolase activity, acting on ester bonds"/>
    <property type="evidence" value="ECO:0007669"/>
    <property type="project" value="InterPro"/>
</dbReference>
<dbReference type="AlphaFoldDB" id="A0AAD3T5E4"/>
<dbReference type="Pfam" id="PF00657">
    <property type="entry name" value="Lipase_GDSL"/>
    <property type="match status" value="2"/>
</dbReference>
<comment type="similarity">
    <text evidence="1">Belongs to the 'GDSL' lipolytic enzyme family.</text>
</comment>
<feature type="signal peptide" evidence="5">
    <location>
        <begin position="1"/>
        <end position="28"/>
    </location>
</feature>
<sequence length="623" mass="70154">MEREKLLVTSVLFFFICLLISGDGGAEGRRHEEIKKLFVFGDSYADTGNNDRNNSSSWMVPYGISFPGEPDGRWSDGFVLTDHVAKFMKQRMPVAFRSWRNHRAKKLKYGMNFAFGGTGVFDIPDAPYPNMTTQIALFERMLHHNVYTSTDIENSIALVTVSGNDYSSYIAQHPNDYIEGIMAFIPKVVAQLIHNVKSLYSMGVKQVAVAGLQPLGCLPRVTLSNNFTACDTFDNALVQEHNGLLEEAMAKMKNETQKEDYEPLIFLDLYDSFMSIIQHKGLPSGDGGAEGRRHEEIKKLFVFGDSYADTGNNDRNNSSSWMVPYGISFPGEPDGRWSDGFVLTDHVAKFMKQRTPVAFRRWRNHGAKKLKYGMNFAFGGTGVFDIPDAPYPNMTTQIALFERMLHHNVYTSSDIENSIALITVSGNDYSSYIAQHPDDYIEGIMDFIPKVVAQIIHNVKSLYSMGVKQVAVAGLQPLGCLPRVTLSNNFTVCDTLLNALVQEHNGLLEEAMAKMKNETQKEDYEPLIFLNLYDSFMSIIQHEGLASENVTFKNPLKACCMGVNASYNCSSVEKNGTKMYTLCDNPKSTLFWDWVHPTQEGWRVITNLIRGNLTKIRDIRHAY</sequence>
<dbReference type="PANTHER" id="PTHR46020:SF32">
    <property type="entry name" value="GDSL ESTERASE_LIPASE"/>
    <property type="match status" value="1"/>
</dbReference>
<evidence type="ECO:0000256" key="2">
    <source>
        <dbReference type="ARBA" id="ARBA00022801"/>
    </source>
</evidence>
<dbReference type="InterPro" id="IPR001087">
    <property type="entry name" value="GDSL"/>
</dbReference>
<comment type="caution">
    <text evidence="6">The sequence shown here is derived from an EMBL/GenBank/DDBJ whole genome shotgun (WGS) entry which is preliminary data.</text>
</comment>
<gene>
    <name evidence="6" type="ORF">Nepgr_025011</name>
</gene>
<protein>
    <recommendedName>
        <fullName evidence="8">GDSL esterase/lipase</fullName>
    </recommendedName>
</protein>
<dbReference type="Gene3D" id="3.40.50.1110">
    <property type="entry name" value="SGNH hydrolase"/>
    <property type="match status" value="2"/>
</dbReference>
<accession>A0AAD3T5E4</accession>
<proteinExistence type="inferred from homology"/>
<evidence type="ECO:0000256" key="4">
    <source>
        <dbReference type="ARBA" id="ARBA00023098"/>
    </source>
</evidence>
<organism evidence="6 7">
    <name type="scientific">Nepenthes gracilis</name>
    <name type="common">Slender pitcher plant</name>
    <dbReference type="NCBI Taxonomy" id="150966"/>
    <lineage>
        <taxon>Eukaryota</taxon>
        <taxon>Viridiplantae</taxon>
        <taxon>Streptophyta</taxon>
        <taxon>Embryophyta</taxon>
        <taxon>Tracheophyta</taxon>
        <taxon>Spermatophyta</taxon>
        <taxon>Magnoliopsida</taxon>
        <taxon>eudicotyledons</taxon>
        <taxon>Gunneridae</taxon>
        <taxon>Pentapetalae</taxon>
        <taxon>Caryophyllales</taxon>
        <taxon>Nepenthaceae</taxon>
        <taxon>Nepenthes</taxon>
    </lineage>
</organism>
<keyword evidence="4" id="KW-0443">Lipid metabolism</keyword>
<keyword evidence="5" id="KW-0732">Signal</keyword>
<evidence type="ECO:0000313" key="6">
    <source>
        <dbReference type="EMBL" id="GMH23168.1"/>
    </source>
</evidence>
<evidence type="ECO:0000256" key="5">
    <source>
        <dbReference type="SAM" id="SignalP"/>
    </source>
</evidence>
<dbReference type="InterPro" id="IPR036514">
    <property type="entry name" value="SGNH_hydro_sf"/>
</dbReference>
<evidence type="ECO:0008006" key="8">
    <source>
        <dbReference type="Google" id="ProtNLM"/>
    </source>
</evidence>
<dbReference type="EMBL" id="BSYO01000025">
    <property type="protein sequence ID" value="GMH23168.1"/>
    <property type="molecule type" value="Genomic_DNA"/>
</dbReference>
<keyword evidence="2" id="KW-0378">Hydrolase</keyword>
<evidence type="ECO:0000256" key="3">
    <source>
        <dbReference type="ARBA" id="ARBA00022963"/>
    </source>
</evidence>
<keyword evidence="7" id="KW-1185">Reference proteome</keyword>
<dbReference type="SUPFAM" id="SSF52266">
    <property type="entry name" value="SGNH hydrolase"/>
    <property type="match status" value="1"/>
</dbReference>
<evidence type="ECO:0000313" key="7">
    <source>
        <dbReference type="Proteomes" id="UP001279734"/>
    </source>
</evidence>
<dbReference type="Proteomes" id="UP001279734">
    <property type="component" value="Unassembled WGS sequence"/>
</dbReference>